<accession>A0A2P7BP81</accession>
<dbReference type="Proteomes" id="UP000241444">
    <property type="component" value="Unassembled WGS sequence"/>
</dbReference>
<dbReference type="PANTHER" id="PTHR43685:SF2">
    <property type="entry name" value="GLYCOSYLTRANSFERASE 2-LIKE DOMAIN-CONTAINING PROTEIN"/>
    <property type="match status" value="1"/>
</dbReference>
<keyword evidence="3" id="KW-1185">Reference proteome</keyword>
<dbReference type="GO" id="GO:0016740">
    <property type="term" value="F:transferase activity"/>
    <property type="evidence" value="ECO:0007669"/>
    <property type="project" value="UniProtKB-KW"/>
</dbReference>
<dbReference type="InterPro" id="IPR050834">
    <property type="entry name" value="Glycosyltransf_2"/>
</dbReference>
<feature type="domain" description="Glycosyltransferase 2-like" evidence="1">
    <location>
        <begin position="7"/>
        <end position="129"/>
    </location>
</feature>
<comment type="caution">
    <text evidence="2">The sequence shown here is derived from an EMBL/GenBank/DDBJ whole genome shotgun (WGS) entry which is preliminary data.</text>
</comment>
<dbReference type="Gene3D" id="3.90.550.10">
    <property type="entry name" value="Spore Coat Polysaccharide Biosynthesis Protein SpsA, Chain A"/>
    <property type="match status" value="1"/>
</dbReference>
<dbReference type="RefSeq" id="WP_106711938.1">
    <property type="nucleotide sequence ID" value="NZ_PGGO01000010.1"/>
</dbReference>
<dbReference type="InterPro" id="IPR001173">
    <property type="entry name" value="Glyco_trans_2-like"/>
</dbReference>
<protein>
    <submittedName>
        <fullName evidence="2">Glycosyl transferase family A</fullName>
    </submittedName>
</protein>
<dbReference type="Pfam" id="PF00535">
    <property type="entry name" value="Glycos_transf_2"/>
    <property type="match status" value="1"/>
</dbReference>
<proteinExistence type="predicted"/>
<organism evidence="2 3">
    <name type="scientific">Phyllobacterium brassicacearum</name>
    <dbReference type="NCBI Taxonomy" id="314235"/>
    <lineage>
        <taxon>Bacteria</taxon>
        <taxon>Pseudomonadati</taxon>
        <taxon>Pseudomonadota</taxon>
        <taxon>Alphaproteobacteria</taxon>
        <taxon>Hyphomicrobiales</taxon>
        <taxon>Phyllobacteriaceae</taxon>
        <taxon>Phyllobacterium</taxon>
    </lineage>
</organism>
<name>A0A2P7BP81_9HYPH</name>
<reference evidence="3" key="1">
    <citation type="submission" date="2017-11" db="EMBL/GenBank/DDBJ databases">
        <authorList>
            <person name="Kuznetsova I."/>
            <person name="Sazanova A."/>
            <person name="Chirak E."/>
            <person name="Safronova V."/>
            <person name="Willems A."/>
        </authorList>
    </citation>
    <scope>NUCLEOTIDE SEQUENCE [LARGE SCALE GENOMIC DNA]</scope>
    <source>
        <strain evidence="3">STM 196</strain>
    </source>
</reference>
<dbReference type="EMBL" id="PGGO01000010">
    <property type="protein sequence ID" value="PSH68254.1"/>
    <property type="molecule type" value="Genomic_DNA"/>
</dbReference>
<dbReference type="AlphaFoldDB" id="A0A2P7BP81"/>
<gene>
    <name evidence="2" type="ORF">CU102_14380</name>
</gene>
<dbReference type="CDD" id="cd00761">
    <property type="entry name" value="Glyco_tranf_GTA_type"/>
    <property type="match status" value="1"/>
</dbReference>
<dbReference type="PANTHER" id="PTHR43685">
    <property type="entry name" value="GLYCOSYLTRANSFERASE"/>
    <property type="match status" value="1"/>
</dbReference>
<dbReference type="OrthoDB" id="9806521at2"/>
<evidence type="ECO:0000313" key="2">
    <source>
        <dbReference type="EMBL" id="PSH68254.1"/>
    </source>
</evidence>
<keyword evidence="2" id="KW-0808">Transferase</keyword>
<evidence type="ECO:0000259" key="1">
    <source>
        <dbReference type="Pfam" id="PF00535"/>
    </source>
</evidence>
<dbReference type="InterPro" id="IPR029044">
    <property type="entry name" value="Nucleotide-diphossugar_trans"/>
</dbReference>
<evidence type="ECO:0000313" key="3">
    <source>
        <dbReference type="Proteomes" id="UP000241444"/>
    </source>
</evidence>
<sequence length="345" mass="38236">MSSVCTIIAARNASSTISAAITSALNDPHVAEVVVVDDASTDATADTARESNDGSGRLKVVRFETNKGPAAARNYAIECSSAPLISVLDADDFFIEGRFSQLLSVPDWDIIADNIVFVSEESIRDFDSRTIPRFGGAPWTLDITTFAQRNISKRHRQRGELGFLKPLIRREFLTRNNLRYNEKLRLGEDYELYAWALAFGARFQVISNCGYGAVVRSDSLSGRHSADDLKNLADAAEMLLKSGLLSHQAAKAVEAHAKHVRSKYYHRQFLDVNAREGLAAAAAVFVRDPATMLPITSAIVMDKYEAFTRFWRNEPVLSGDEGRLRFLFDKPPRQLSEDATRLTTA</sequence>
<dbReference type="SUPFAM" id="SSF53448">
    <property type="entry name" value="Nucleotide-diphospho-sugar transferases"/>
    <property type="match status" value="1"/>
</dbReference>